<gene>
    <name evidence="3" type="ORF">CHL78_013965</name>
</gene>
<accession>A0A371J0R8</accession>
<evidence type="ECO:0000256" key="1">
    <source>
        <dbReference type="ARBA" id="ARBA00010894"/>
    </source>
</evidence>
<feature type="transmembrane region" description="Helical" evidence="2">
    <location>
        <begin position="7"/>
        <end position="28"/>
    </location>
</feature>
<dbReference type="GO" id="GO:0016020">
    <property type="term" value="C:membrane"/>
    <property type="evidence" value="ECO:0007669"/>
    <property type="project" value="InterPro"/>
</dbReference>
<dbReference type="PANTHER" id="PTHR33219:SF14">
    <property type="entry name" value="PROTEIN COFACTOR ASSEMBLY OF COMPLEX C SUBUNIT B CCB3, CHLOROPLASTIC-RELATED"/>
    <property type="match status" value="1"/>
</dbReference>
<evidence type="ECO:0000313" key="4">
    <source>
        <dbReference type="Proteomes" id="UP000215694"/>
    </source>
</evidence>
<dbReference type="PANTHER" id="PTHR33219">
    <property type="entry name" value="YLMG HOMOLOG PROTEIN 2, CHLOROPLASTIC"/>
    <property type="match status" value="1"/>
</dbReference>
<dbReference type="RefSeq" id="WP_094366445.1">
    <property type="nucleotide sequence ID" value="NZ_NOJY02000029.1"/>
</dbReference>
<dbReference type="EMBL" id="NOJY02000029">
    <property type="protein sequence ID" value="RDY26360.1"/>
    <property type="molecule type" value="Genomic_DNA"/>
</dbReference>
<comment type="similarity">
    <text evidence="1">Belongs to the YggT family.</text>
</comment>
<name>A0A371J0R8_9FIRM</name>
<evidence type="ECO:0000313" key="3">
    <source>
        <dbReference type="EMBL" id="RDY26360.1"/>
    </source>
</evidence>
<dbReference type="AlphaFoldDB" id="A0A371J0R8"/>
<dbReference type="InterPro" id="IPR003425">
    <property type="entry name" value="CCB3/YggT"/>
</dbReference>
<proteinExistence type="inferred from homology"/>
<protein>
    <submittedName>
        <fullName evidence="3">YggT family protein</fullName>
    </submittedName>
</protein>
<keyword evidence="2" id="KW-0472">Membrane</keyword>
<dbReference type="Proteomes" id="UP000215694">
    <property type="component" value="Unassembled WGS sequence"/>
</dbReference>
<keyword evidence="4" id="KW-1185">Reference proteome</keyword>
<organism evidence="3 4">
    <name type="scientific">Romboutsia weinsteinii</name>
    <dbReference type="NCBI Taxonomy" id="2020949"/>
    <lineage>
        <taxon>Bacteria</taxon>
        <taxon>Bacillati</taxon>
        <taxon>Bacillota</taxon>
        <taxon>Clostridia</taxon>
        <taxon>Peptostreptococcales</taxon>
        <taxon>Peptostreptococcaceae</taxon>
        <taxon>Romboutsia</taxon>
    </lineage>
</organism>
<reference evidence="3 4" key="1">
    <citation type="journal article" date="2017" name="Genome Announc.">
        <title>Draft Genome Sequence of Romboutsia weinsteinii sp. nov. Strain CCRI-19649(T) Isolated from Surface Water.</title>
        <authorList>
            <person name="Maheux A.F."/>
            <person name="Boudreau D.K."/>
            <person name="Berube E."/>
            <person name="Boissinot M."/>
            <person name="Cantin P."/>
            <person name="Raymond F."/>
            <person name="Corbeil J."/>
            <person name="Omar R.F."/>
            <person name="Bergeron M.G."/>
        </authorList>
    </citation>
    <scope>NUCLEOTIDE SEQUENCE [LARGE SCALE GENOMIC DNA]</scope>
    <source>
        <strain evidence="3 4">CCRI-19649</strain>
    </source>
</reference>
<feature type="transmembrane region" description="Helical" evidence="2">
    <location>
        <begin position="65"/>
        <end position="85"/>
    </location>
</feature>
<keyword evidence="2" id="KW-1133">Transmembrane helix</keyword>
<comment type="caution">
    <text evidence="3">The sequence shown here is derived from an EMBL/GenBank/DDBJ whole genome shotgun (WGS) entry which is preliminary data.</text>
</comment>
<keyword evidence="2" id="KW-0812">Transmembrane</keyword>
<dbReference type="Pfam" id="PF02325">
    <property type="entry name" value="CCB3_YggT"/>
    <property type="match status" value="1"/>
</dbReference>
<dbReference type="OrthoDB" id="283553at2"/>
<evidence type="ECO:0000256" key="2">
    <source>
        <dbReference type="SAM" id="Phobius"/>
    </source>
</evidence>
<sequence length="86" mass="9725">MLTIAIAINKILGILSFAILAQCLMTWVPGGTQNKVYEILTTITDPIQYPIRNVMYKYINGPIDFTPVISILLINLARRFIFVILL</sequence>